<dbReference type="AlphaFoldDB" id="A0A6A5YT00"/>
<dbReference type="OrthoDB" id="8954335at2759"/>
<evidence type="ECO:0000256" key="1">
    <source>
        <dbReference type="SAM" id="Coils"/>
    </source>
</evidence>
<evidence type="ECO:0000313" key="4">
    <source>
        <dbReference type="Proteomes" id="UP000799770"/>
    </source>
</evidence>
<proteinExistence type="predicted"/>
<sequence>MESDVVIAVMGMTGVGKSSFIKNITNSPDIVIGHGLASETNEVKGYDVTHSSKRYTLVDTPGFDDSFESDESITRMILEWLQQSYQAGTRLNGIIYIHSIAQPRLQGSAIDNICMIRKLCGDGAFGQVVLATTFWNEIDEEIGIGRECELVNNQLYWGRMVKLGSKVKRLHNNRVSALETLSTIAANTEVTLQAQTEMVDQGMTPGQTAAAQFVRSGRRMREIWEEESRKQEQRRREMQEELGRKQSRLEMINKEAAEERKRLRQAYYKKHVCRCRLVGKARCANCGVPIRKVFYHCCWCDTITTFFHCAGCGKRCSDEDHPSMKRQEAYCIVM</sequence>
<evidence type="ECO:0000259" key="2">
    <source>
        <dbReference type="Pfam" id="PF01926"/>
    </source>
</evidence>
<dbReference type="Pfam" id="PF01926">
    <property type="entry name" value="MMR_HSR1"/>
    <property type="match status" value="1"/>
</dbReference>
<feature type="coiled-coil region" evidence="1">
    <location>
        <begin position="221"/>
        <end position="266"/>
    </location>
</feature>
<keyword evidence="4" id="KW-1185">Reference proteome</keyword>
<dbReference type="GO" id="GO:0016787">
    <property type="term" value="F:hydrolase activity"/>
    <property type="evidence" value="ECO:0007669"/>
    <property type="project" value="UniProtKB-KW"/>
</dbReference>
<accession>A0A6A5YT00</accession>
<dbReference type="CDD" id="cd00882">
    <property type="entry name" value="Ras_like_GTPase"/>
    <property type="match status" value="1"/>
</dbReference>
<name>A0A6A5YT00_9PLEO</name>
<dbReference type="InterPro" id="IPR006073">
    <property type="entry name" value="GTP-bd"/>
</dbReference>
<keyword evidence="3" id="KW-0378">Hydrolase</keyword>
<evidence type="ECO:0000313" key="3">
    <source>
        <dbReference type="EMBL" id="KAF2110120.1"/>
    </source>
</evidence>
<dbReference type="Gene3D" id="3.40.50.300">
    <property type="entry name" value="P-loop containing nucleotide triphosphate hydrolases"/>
    <property type="match status" value="1"/>
</dbReference>
<organism evidence="3 4">
    <name type="scientific">Lophiotrema nucula</name>
    <dbReference type="NCBI Taxonomy" id="690887"/>
    <lineage>
        <taxon>Eukaryota</taxon>
        <taxon>Fungi</taxon>
        <taxon>Dikarya</taxon>
        <taxon>Ascomycota</taxon>
        <taxon>Pezizomycotina</taxon>
        <taxon>Dothideomycetes</taxon>
        <taxon>Pleosporomycetidae</taxon>
        <taxon>Pleosporales</taxon>
        <taxon>Lophiotremataceae</taxon>
        <taxon>Lophiotrema</taxon>
    </lineage>
</organism>
<dbReference type="EMBL" id="ML977339">
    <property type="protein sequence ID" value="KAF2110120.1"/>
    <property type="molecule type" value="Genomic_DNA"/>
</dbReference>
<gene>
    <name evidence="3" type="ORF">BDV96DRAFT_584392</name>
</gene>
<keyword evidence="1" id="KW-0175">Coiled coil</keyword>
<dbReference type="GO" id="GO:0005525">
    <property type="term" value="F:GTP binding"/>
    <property type="evidence" value="ECO:0007669"/>
    <property type="project" value="InterPro"/>
</dbReference>
<feature type="domain" description="G" evidence="2">
    <location>
        <begin position="7"/>
        <end position="95"/>
    </location>
</feature>
<dbReference type="SUPFAM" id="SSF52540">
    <property type="entry name" value="P-loop containing nucleoside triphosphate hydrolases"/>
    <property type="match status" value="1"/>
</dbReference>
<reference evidence="3" key="1">
    <citation type="journal article" date="2020" name="Stud. Mycol.">
        <title>101 Dothideomycetes genomes: a test case for predicting lifestyles and emergence of pathogens.</title>
        <authorList>
            <person name="Haridas S."/>
            <person name="Albert R."/>
            <person name="Binder M."/>
            <person name="Bloem J."/>
            <person name="Labutti K."/>
            <person name="Salamov A."/>
            <person name="Andreopoulos B."/>
            <person name="Baker S."/>
            <person name="Barry K."/>
            <person name="Bills G."/>
            <person name="Bluhm B."/>
            <person name="Cannon C."/>
            <person name="Castanera R."/>
            <person name="Culley D."/>
            <person name="Daum C."/>
            <person name="Ezra D."/>
            <person name="Gonzalez J."/>
            <person name="Henrissat B."/>
            <person name="Kuo A."/>
            <person name="Liang C."/>
            <person name="Lipzen A."/>
            <person name="Lutzoni F."/>
            <person name="Magnuson J."/>
            <person name="Mondo S."/>
            <person name="Nolan M."/>
            <person name="Ohm R."/>
            <person name="Pangilinan J."/>
            <person name="Park H.-J."/>
            <person name="Ramirez L."/>
            <person name="Alfaro M."/>
            <person name="Sun H."/>
            <person name="Tritt A."/>
            <person name="Yoshinaga Y."/>
            <person name="Zwiers L.-H."/>
            <person name="Turgeon B."/>
            <person name="Goodwin S."/>
            <person name="Spatafora J."/>
            <person name="Crous P."/>
            <person name="Grigoriev I."/>
        </authorList>
    </citation>
    <scope>NUCLEOTIDE SEQUENCE</scope>
    <source>
        <strain evidence="3">CBS 627.86</strain>
    </source>
</reference>
<protein>
    <submittedName>
        <fullName evidence="3">P-loop containing nucleoside triphosphate hydrolase protein</fullName>
    </submittedName>
</protein>
<dbReference type="Proteomes" id="UP000799770">
    <property type="component" value="Unassembled WGS sequence"/>
</dbReference>
<dbReference type="InterPro" id="IPR027417">
    <property type="entry name" value="P-loop_NTPase"/>
</dbReference>